<gene>
    <name evidence="2" type="ORF">TRN7648_00968</name>
</gene>
<dbReference type="STRING" id="441103.TRN7648_00968"/>
<reference evidence="2 3" key="1">
    <citation type="submission" date="2015-09" db="EMBL/GenBank/DDBJ databases">
        <authorList>
            <consortium name="Swine Surveillance"/>
        </authorList>
    </citation>
    <scope>NUCLEOTIDE SEQUENCE [LARGE SCALE GENOMIC DNA]</scope>
    <source>
        <strain evidence="2 3">CECT 7648</strain>
    </source>
</reference>
<dbReference type="EMBL" id="CYSE01000002">
    <property type="protein sequence ID" value="CUH76500.1"/>
    <property type="molecule type" value="Genomic_DNA"/>
</dbReference>
<evidence type="ECO:0000256" key="1">
    <source>
        <dbReference type="SAM" id="MobiDB-lite"/>
    </source>
</evidence>
<protein>
    <submittedName>
        <fullName evidence="2">Uncharacterized protein</fullName>
    </submittedName>
</protein>
<dbReference type="AlphaFoldDB" id="A0A0P1G3U4"/>
<sequence>MFDLILLIIAIATGGGGQTAQTTAGEAPPPGYQMPQPDAPNPLPYEAEQQVATGRFTTALEIKPIMQATRANWLAVREYDGQDLVYVTHLWSWRCGLVAIHYAVNDAPLEPWPLPACHEDTASPNAILPEDGLPYRSYPLSSVQTVTVELIYDDLTTEKATFNRQGALIP</sequence>
<dbReference type="RefSeq" id="WP_058246516.1">
    <property type="nucleotide sequence ID" value="NZ_CYSE01000002.1"/>
</dbReference>
<keyword evidence="3" id="KW-1185">Reference proteome</keyword>
<dbReference type="Proteomes" id="UP000054935">
    <property type="component" value="Unassembled WGS sequence"/>
</dbReference>
<accession>A0A0P1G3U4</accession>
<evidence type="ECO:0000313" key="2">
    <source>
        <dbReference type="EMBL" id="CUH76500.1"/>
    </source>
</evidence>
<name>A0A0P1G3U4_9RHOB</name>
<feature type="compositionally biased region" description="Pro residues" evidence="1">
    <location>
        <begin position="27"/>
        <end position="40"/>
    </location>
</feature>
<evidence type="ECO:0000313" key="3">
    <source>
        <dbReference type="Proteomes" id="UP000054935"/>
    </source>
</evidence>
<feature type="region of interest" description="Disordered" evidence="1">
    <location>
        <begin position="16"/>
        <end position="40"/>
    </location>
</feature>
<organism evidence="2 3">
    <name type="scientific">Tropicibacter naphthalenivorans</name>
    <dbReference type="NCBI Taxonomy" id="441103"/>
    <lineage>
        <taxon>Bacteria</taxon>
        <taxon>Pseudomonadati</taxon>
        <taxon>Pseudomonadota</taxon>
        <taxon>Alphaproteobacteria</taxon>
        <taxon>Rhodobacterales</taxon>
        <taxon>Roseobacteraceae</taxon>
        <taxon>Tropicibacter</taxon>
    </lineage>
</organism>
<proteinExistence type="predicted"/>